<reference evidence="1" key="1">
    <citation type="submission" date="2022-04" db="EMBL/GenBank/DDBJ databases">
        <title>Carnegiea gigantea Genome sequencing and assembly v2.</title>
        <authorList>
            <person name="Copetti D."/>
            <person name="Sanderson M.J."/>
            <person name="Burquez A."/>
            <person name="Wojciechowski M.F."/>
        </authorList>
    </citation>
    <scope>NUCLEOTIDE SEQUENCE</scope>
    <source>
        <strain evidence="1">SGP5-SGP5p</strain>
        <tissue evidence="1">Aerial part</tissue>
    </source>
</reference>
<proteinExistence type="predicted"/>
<protein>
    <submittedName>
        <fullName evidence="1">Uncharacterized protein</fullName>
    </submittedName>
</protein>
<evidence type="ECO:0000313" key="1">
    <source>
        <dbReference type="EMBL" id="KAJ8428095.1"/>
    </source>
</evidence>
<sequence>MLGSGAEMVIEEVVNEKCSGEKEMCLPQYGIKCCEGLICRQPRPRPPQAGICVRRRPRQIKQLQCVNNGGRCFFPDGPECCEGLSCELAYPWGHLEGPPDTPSPSPLLFAGPSLIAGRPPPPPAPPSPSPFTSKPRPLPHYPAACVKPLPCSLFVAIRLHTAVGGPRSRRRRQPPFTAITAVLFPVSYFSEFWGALI</sequence>
<comment type="caution">
    <text evidence="1">The sequence shown here is derived from an EMBL/GenBank/DDBJ whole genome shotgun (WGS) entry which is preliminary data.</text>
</comment>
<keyword evidence="2" id="KW-1185">Reference proteome</keyword>
<gene>
    <name evidence="1" type="ORF">Cgig2_013307</name>
</gene>
<name>A0A9Q1GWX6_9CARY</name>
<evidence type="ECO:0000313" key="2">
    <source>
        <dbReference type="Proteomes" id="UP001153076"/>
    </source>
</evidence>
<dbReference type="AlphaFoldDB" id="A0A9Q1GWX6"/>
<accession>A0A9Q1GWX6</accession>
<dbReference type="Proteomes" id="UP001153076">
    <property type="component" value="Unassembled WGS sequence"/>
</dbReference>
<organism evidence="1 2">
    <name type="scientific">Carnegiea gigantea</name>
    <dbReference type="NCBI Taxonomy" id="171969"/>
    <lineage>
        <taxon>Eukaryota</taxon>
        <taxon>Viridiplantae</taxon>
        <taxon>Streptophyta</taxon>
        <taxon>Embryophyta</taxon>
        <taxon>Tracheophyta</taxon>
        <taxon>Spermatophyta</taxon>
        <taxon>Magnoliopsida</taxon>
        <taxon>eudicotyledons</taxon>
        <taxon>Gunneridae</taxon>
        <taxon>Pentapetalae</taxon>
        <taxon>Caryophyllales</taxon>
        <taxon>Cactineae</taxon>
        <taxon>Cactaceae</taxon>
        <taxon>Cactoideae</taxon>
        <taxon>Echinocereeae</taxon>
        <taxon>Carnegiea</taxon>
    </lineage>
</organism>
<dbReference type="EMBL" id="JAKOGI010001052">
    <property type="protein sequence ID" value="KAJ8428095.1"/>
    <property type="molecule type" value="Genomic_DNA"/>
</dbReference>